<dbReference type="InterPro" id="IPR000421">
    <property type="entry name" value="FA58C"/>
</dbReference>
<gene>
    <name evidence="2" type="ORF">Hs30E_13080</name>
</gene>
<dbReference type="SUPFAM" id="SSF49785">
    <property type="entry name" value="Galactose-binding domain-like"/>
    <property type="match status" value="1"/>
</dbReference>
<reference evidence="2 3" key="1">
    <citation type="submission" date="2020-02" db="EMBL/GenBank/DDBJ databases">
        <title>Draft genome sequence of Lactococcus sp. Hs30E4-3.</title>
        <authorList>
            <person name="Noda S."/>
            <person name="Yuki M."/>
            <person name="Ohkuma M."/>
        </authorList>
    </citation>
    <scope>NUCLEOTIDE SEQUENCE [LARGE SCALE GENOMIC DNA]</scope>
    <source>
        <strain evidence="2 3">Hs30E4-3</strain>
    </source>
</reference>
<dbReference type="Gene3D" id="2.60.120.260">
    <property type="entry name" value="Galactose-binding domain-like"/>
    <property type="match status" value="1"/>
</dbReference>
<feature type="domain" description="F5/8 type C" evidence="1">
    <location>
        <begin position="380"/>
        <end position="481"/>
    </location>
</feature>
<organism evidence="2 3">
    <name type="scientific">Pseudolactococcus hodotermopsidis</name>
    <dbReference type="NCBI Taxonomy" id="2709157"/>
    <lineage>
        <taxon>Bacteria</taxon>
        <taxon>Bacillati</taxon>
        <taxon>Bacillota</taxon>
        <taxon>Bacilli</taxon>
        <taxon>Lactobacillales</taxon>
        <taxon>Streptococcaceae</taxon>
        <taxon>Pseudolactococcus</taxon>
    </lineage>
</organism>
<comment type="caution">
    <text evidence="2">The sequence shown here is derived from an EMBL/GenBank/DDBJ whole genome shotgun (WGS) entry which is preliminary data.</text>
</comment>
<dbReference type="Pfam" id="PF00754">
    <property type="entry name" value="F5_F8_type_C"/>
    <property type="match status" value="1"/>
</dbReference>
<sequence>MKTDKYVVAFRTNAWDKSFEKKFVTLKSCVDPKRWEVVILADETNGVLPTPEVFVKISHTKSSVVTDFKVAAVPNATLWRNGDYAIHPLKQAIEAKAYMIVESDTLVQGRLAFDAIADYFDKGGQVVTNEQYEVDNNLDRYDVFRREGYFDYIHKASVMMWGATNEICDILLAERQRISEHENLYEYTYPADEVFFGSVIKKYNFDFLELRHLENVDTTKLAFRPMWVLEDTENWGGERLIHAISSIDLVISSLYYNAGINLKMNNYDYSPGSNLDRIFRLSVLCDRSHEIYNAMVLDVFSSPYNSNLDFAHYVQEHRLCYEGQIDFKNKAFLANASASSVWHNQYKQRHALPFYCVDGNYDLDKYHKQGFLSKEYPYPWLAIEFSEVETISKVNLYHREGFFDRTKNINIEISLDGENYEVVGEWRDIEFMREESTRNKQGYVYVSRFELADAVEAKFVRLVLQTGDTGMYFNLNQVEIY</sequence>
<dbReference type="Proteomes" id="UP000480303">
    <property type="component" value="Unassembled WGS sequence"/>
</dbReference>
<protein>
    <recommendedName>
        <fullName evidence="1">F5/8 type C domain-containing protein</fullName>
    </recommendedName>
</protein>
<evidence type="ECO:0000313" key="2">
    <source>
        <dbReference type="EMBL" id="GFH42757.1"/>
    </source>
</evidence>
<keyword evidence="3" id="KW-1185">Reference proteome</keyword>
<dbReference type="RefSeq" id="WP_172209060.1">
    <property type="nucleotide sequence ID" value="NZ_BLLI01000038.1"/>
</dbReference>
<accession>A0A6A0BFY8</accession>
<dbReference type="PROSITE" id="PS50022">
    <property type="entry name" value="FA58C_3"/>
    <property type="match status" value="1"/>
</dbReference>
<dbReference type="AlphaFoldDB" id="A0A6A0BFY8"/>
<dbReference type="InterPro" id="IPR008979">
    <property type="entry name" value="Galactose-bd-like_sf"/>
</dbReference>
<name>A0A6A0BFY8_9LACT</name>
<evidence type="ECO:0000313" key="3">
    <source>
        <dbReference type="Proteomes" id="UP000480303"/>
    </source>
</evidence>
<proteinExistence type="predicted"/>
<evidence type="ECO:0000259" key="1">
    <source>
        <dbReference type="PROSITE" id="PS50022"/>
    </source>
</evidence>
<dbReference type="EMBL" id="BLLI01000038">
    <property type="protein sequence ID" value="GFH42757.1"/>
    <property type="molecule type" value="Genomic_DNA"/>
</dbReference>